<protein>
    <recommendedName>
        <fullName evidence="4">Bulb-type lectin domain-containing protein</fullName>
    </recommendedName>
</protein>
<reference evidence="5" key="1">
    <citation type="journal article" date="2017" name="Nature">
        <title>The genome of Chenopodium quinoa.</title>
        <authorList>
            <person name="Jarvis D.E."/>
            <person name="Ho Y.S."/>
            <person name="Lightfoot D.J."/>
            <person name="Schmoeckel S.M."/>
            <person name="Li B."/>
            <person name="Borm T.J.A."/>
            <person name="Ohyanagi H."/>
            <person name="Mineta K."/>
            <person name="Michell C.T."/>
            <person name="Saber N."/>
            <person name="Kharbatia N.M."/>
            <person name="Rupper R.R."/>
            <person name="Sharp A.R."/>
            <person name="Dally N."/>
            <person name="Boughton B.A."/>
            <person name="Woo Y.H."/>
            <person name="Gao G."/>
            <person name="Schijlen E.G.W.M."/>
            <person name="Guo X."/>
            <person name="Momin A.A."/>
            <person name="Negrao S."/>
            <person name="Al-Babili S."/>
            <person name="Gehring C."/>
            <person name="Roessner U."/>
            <person name="Jung C."/>
            <person name="Murphy K."/>
            <person name="Arold S.T."/>
            <person name="Gojobori T."/>
            <person name="van der Linden C.G."/>
            <person name="van Loo E.N."/>
            <person name="Jellen E.N."/>
            <person name="Maughan P.J."/>
            <person name="Tester M."/>
        </authorList>
    </citation>
    <scope>NUCLEOTIDE SEQUENCE [LARGE SCALE GENOMIC DNA]</scope>
    <source>
        <strain evidence="5">cv. PI 614886</strain>
    </source>
</reference>
<keyword evidence="6" id="KW-1185">Reference proteome</keyword>
<keyword evidence="3" id="KW-0325">Glycoprotein</keyword>
<dbReference type="OMA" id="MAECSIN"/>
<dbReference type="Pfam" id="PF00954">
    <property type="entry name" value="S_locus_glycop"/>
    <property type="match status" value="1"/>
</dbReference>
<dbReference type="GO" id="GO:0048544">
    <property type="term" value="P:recognition of pollen"/>
    <property type="evidence" value="ECO:0007669"/>
    <property type="project" value="InterPro"/>
</dbReference>
<evidence type="ECO:0000313" key="5">
    <source>
        <dbReference type="EnsemblPlants" id="AUR62014668-RA:cds"/>
    </source>
</evidence>
<evidence type="ECO:0000259" key="4">
    <source>
        <dbReference type="PROSITE" id="PS50927"/>
    </source>
</evidence>
<accession>A0A803LL21</accession>
<proteinExistence type="predicted"/>
<sequence>MKKFIHDGETIISGDGTFKLAFFSPPHSTDRYVGIWYNKVSEMNVVWVANRNNPLNDSSGLFKITEDGDLKVLNGQKEILWQSNVTYRATNLSKAQLLDSGNLVLLSSNSTILWQSFDHPTNTMFPKMSTTFNKENYKNPLLQSWRSPSNPSEGRFSLRLDSVILPEFIIGNNDRPYWRSGPWNGNMFIGIQVNYPDFHSHGLSVQNDDQGTITVVYSNPENSLSNIELDYQGNLIQQYWDDTNGKWKVWWQAP</sequence>
<dbReference type="CDD" id="cd00028">
    <property type="entry name" value="B_lectin"/>
    <property type="match status" value="1"/>
</dbReference>
<dbReference type="InterPro" id="IPR001480">
    <property type="entry name" value="Bulb-type_lectin_dom"/>
</dbReference>
<dbReference type="InterPro" id="IPR000858">
    <property type="entry name" value="S_locus_glycoprot_dom"/>
</dbReference>
<feature type="domain" description="Bulb-type lectin" evidence="4">
    <location>
        <begin position="1"/>
        <end position="118"/>
    </location>
</feature>
<organism evidence="5 6">
    <name type="scientific">Chenopodium quinoa</name>
    <name type="common">Quinoa</name>
    <dbReference type="NCBI Taxonomy" id="63459"/>
    <lineage>
        <taxon>Eukaryota</taxon>
        <taxon>Viridiplantae</taxon>
        <taxon>Streptophyta</taxon>
        <taxon>Embryophyta</taxon>
        <taxon>Tracheophyta</taxon>
        <taxon>Spermatophyta</taxon>
        <taxon>Magnoliopsida</taxon>
        <taxon>eudicotyledons</taxon>
        <taxon>Gunneridae</taxon>
        <taxon>Pentapetalae</taxon>
        <taxon>Caryophyllales</taxon>
        <taxon>Chenopodiaceae</taxon>
        <taxon>Chenopodioideae</taxon>
        <taxon>Atripliceae</taxon>
        <taxon>Chenopodium</taxon>
    </lineage>
</organism>
<dbReference type="Gramene" id="AUR62014668-RA">
    <property type="protein sequence ID" value="AUR62014668-RA:cds"/>
    <property type="gene ID" value="AUR62014668"/>
</dbReference>
<dbReference type="Pfam" id="PF01453">
    <property type="entry name" value="B_lectin"/>
    <property type="match status" value="1"/>
</dbReference>
<dbReference type="FunFam" id="2.90.10.10:FF:000001">
    <property type="entry name" value="G-type lectin S-receptor-like serine/threonine-protein kinase"/>
    <property type="match status" value="1"/>
</dbReference>
<dbReference type="EnsemblPlants" id="AUR62014668-RA">
    <property type="protein sequence ID" value="AUR62014668-RA:cds"/>
    <property type="gene ID" value="AUR62014668"/>
</dbReference>
<keyword evidence="2" id="KW-1015">Disulfide bond</keyword>
<dbReference type="InterPro" id="IPR036426">
    <property type="entry name" value="Bulb-type_lectin_dom_sf"/>
</dbReference>
<name>A0A803LL21_CHEQI</name>
<evidence type="ECO:0000313" key="6">
    <source>
        <dbReference type="Proteomes" id="UP000596660"/>
    </source>
</evidence>
<evidence type="ECO:0000256" key="2">
    <source>
        <dbReference type="ARBA" id="ARBA00023157"/>
    </source>
</evidence>
<evidence type="ECO:0000256" key="1">
    <source>
        <dbReference type="ARBA" id="ARBA00022729"/>
    </source>
</evidence>
<dbReference type="PROSITE" id="PS50927">
    <property type="entry name" value="BULB_LECTIN"/>
    <property type="match status" value="1"/>
</dbReference>
<reference evidence="5" key="2">
    <citation type="submission" date="2021-03" db="UniProtKB">
        <authorList>
            <consortium name="EnsemblPlants"/>
        </authorList>
    </citation>
    <scope>IDENTIFICATION</scope>
</reference>
<dbReference type="SMART" id="SM00108">
    <property type="entry name" value="B_lectin"/>
    <property type="match status" value="1"/>
</dbReference>
<dbReference type="SUPFAM" id="SSF51110">
    <property type="entry name" value="alpha-D-mannose-specific plant lectins"/>
    <property type="match status" value="1"/>
</dbReference>
<keyword evidence="1" id="KW-0732">Signal</keyword>
<dbReference type="Proteomes" id="UP000596660">
    <property type="component" value="Unplaced"/>
</dbReference>
<dbReference type="PANTHER" id="PTHR32444">
    <property type="entry name" value="BULB-TYPE LECTIN DOMAIN-CONTAINING PROTEIN"/>
    <property type="match status" value="1"/>
</dbReference>
<dbReference type="Gene3D" id="2.90.10.10">
    <property type="entry name" value="Bulb-type lectin domain"/>
    <property type="match status" value="1"/>
</dbReference>
<dbReference type="PANTHER" id="PTHR32444:SF198">
    <property type="entry name" value="BULB-TYPE LECTIN DOMAIN-CONTAINING PROTEIN"/>
    <property type="match status" value="1"/>
</dbReference>
<dbReference type="AlphaFoldDB" id="A0A803LL21"/>
<evidence type="ECO:0000256" key="3">
    <source>
        <dbReference type="ARBA" id="ARBA00023180"/>
    </source>
</evidence>